<evidence type="ECO:0000256" key="12">
    <source>
        <dbReference type="PROSITE-ProRule" id="PRU10141"/>
    </source>
</evidence>
<dbReference type="InterPro" id="IPR008271">
    <property type="entry name" value="Ser/Thr_kinase_AS"/>
</dbReference>
<proteinExistence type="predicted"/>
<dbReference type="GO" id="GO:0005524">
    <property type="term" value="F:ATP binding"/>
    <property type="evidence" value="ECO:0007669"/>
    <property type="project" value="UniProtKB-UniRule"/>
</dbReference>
<dbReference type="GO" id="GO:0004674">
    <property type="term" value="F:protein serine/threonine kinase activity"/>
    <property type="evidence" value="ECO:0007669"/>
    <property type="project" value="UniProtKB-KW"/>
</dbReference>
<feature type="domain" description="Protein kinase" evidence="14">
    <location>
        <begin position="899"/>
        <end position="1187"/>
    </location>
</feature>
<evidence type="ECO:0000256" key="1">
    <source>
        <dbReference type="ARBA" id="ARBA00004479"/>
    </source>
</evidence>
<dbReference type="InterPro" id="IPR000719">
    <property type="entry name" value="Prot_kinase_dom"/>
</dbReference>
<protein>
    <recommendedName>
        <fullName evidence="14">Protein kinase domain-containing protein</fullName>
    </recommendedName>
</protein>
<evidence type="ECO:0000313" key="16">
    <source>
        <dbReference type="Proteomes" id="UP001234989"/>
    </source>
</evidence>
<evidence type="ECO:0000256" key="8">
    <source>
        <dbReference type="ARBA" id="ARBA00022840"/>
    </source>
</evidence>
<keyword evidence="2" id="KW-0723">Serine/threonine-protein kinase</keyword>
<dbReference type="InterPro" id="IPR045874">
    <property type="entry name" value="LRK10/LRL21-25-like"/>
</dbReference>
<keyword evidence="11" id="KW-0325">Glycoprotein</keyword>
<keyword evidence="5" id="KW-0732">Signal</keyword>
<feature type="transmembrane region" description="Helical" evidence="13">
    <location>
        <begin position="230"/>
        <end position="251"/>
    </location>
</feature>
<dbReference type="Pfam" id="PF07714">
    <property type="entry name" value="PK_Tyr_Ser-Thr"/>
    <property type="match status" value="3"/>
</dbReference>
<keyword evidence="9 13" id="KW-1133">Transmembrane helix</keyword>
<dbReference type="PROSITE" id="PS00108">
    <property type="entry name" value="PROTEIN_KINASE_ST"/>
    <property type="match status" value="3"/>
</dbReference>
<evidence type="ECO:0000256" key="13">
    <source>
        <dbReference type="SAM" id="Phobius"/>
    </source>
</evidence>
<gene>
    <name evidence="15" type="ORF">MTR67_021637</name>
</gene>
<dbReference type="Gene3D" id="1.10.510.10">
    <property type="entry name" value="Transferase(Phosphotransferase) domain 1"/>
    <property type="match status" value="3"/>
</dbReference>
<dbReference type="Gene3D" id="3.30.200.20">
    <property type="entry name" value="Phosphorylase Kinase, domain 1"/>
    <property type="match status" value="3"/>
</dbReference>
<feature type="binding site" evidence="12">
    <location>
        <position position="927"/>
    </location>
    <ligand>
        <name>ATP</name>
        <dbReference type="ChEBI" id="CHEBI:30616"/>
    </ligand>
</feature>
<evidence type="ECO:0000256" key="2">
    <source>
        <dbReference type="ARBA" id="ARBA00022527"/>
    </source>
</evidence>
<feature type="transmembrane region" description="Helical" evidence="13">
    <location>
        <begin position="1465"/>
        <end position="1487"/>
    </location>
</feature>
<dbReference type="FunFam" id="1.10.510.10:FF:000590">
    <property type="entry name" value="PR5-like receptor kinase"/>
    <property type="match status" value="3"/>
</dbReference>
<dbReference type="PROSITE" id="PS00107">
    <property type="entry name" value="PROTEIN_KINASE_ATP"/>
    <property type="match status" value="3"/>
</dbReference>
<dbReference type="Pfam" id="PF14380">
    <property type="entry name" value="WAK_assoc"/>
    <property type="match status" value="2"/>
</dbReference>
<reference evidence="15" key="1">
    <citation type="submission" date="2023-08" db="EMBL/GenBank/DDBJ databases">
        <title>A de novo genome assembly of Solanum verrucosum Schlechtendal, a Mexican diploid species geographically isolated from the other diploid A-genome species in potato relatives.</title>
        <authorList>
            <person name="Hosaka K."/>
        </authorList>
    </citation>
    <scope>NUCLEOTIDE SEQUENCE</scope>
    <source>
        <tissue evidence="15">Young leaves</tissue>
    </source>
</reference>
<dbReference type="Proteomes" id="UP001234989">
    <property type="component" value="Chromosome 5"/>
</dbReference>
<dbReference type="InterPro" id="IPR032872">
    <property type="entry name" value="WAK_assoc_C"/>
</dbReference>
<dbReference type="GO" id="GO:0016020">
    <property type="term" value="C:membrane"/>
    <property type="evidence" value="ECO:0007669"/>
    <property type="project" value="UniProtKB-SubCell"/>
</dbReference>
<feature type="binding site" evidence="12">
    <location>
        <position position="327"/>
    </location>
    <ligand>
        <name>ATP</name>
        <dbReference type="ChEBI" id="CHEBI:30616"/>
    </ligand>
</feature>
<evidence type="ECO:0000313" key="15">
    <source>
        <dbReference type="EMBL" id="WMV28252.1"/>
    </source>
</evidence>
<evidence type="ECO:0000256" key="3">
    <source>
        <dbReference type="ARBA" id="ARBA00022679"/>
    </source>
</evidence>
<feature type="domain" description="Protein kinase" evidence="14">
    <location>
        <begin position="299"/>
        <end position="579"/>
    </location>
</feature>
<dbReference type="CDD" id="cd14066">
    <property type="entry name" value="STKc_IRAK"/>
    <property type="match status" value="3"/>
</dbReference>
<dbReference type="SUPFAM" id="SSF56112">
    <property type="entry name" value="Protein kinase-like (PK-like)"/>
    <property type="match status" value="3"/>
</dbReference>
<organism evidence="15 16">
    <name type="scientific">Solanum verrucosum</name>
    <dbReference type="NCBI Taxonomy" id="315347"/>
    <lineage>
        <taxon>Eukaryota</taxon>
        <taxon>Viridiplantae</taxon>
        <taxon>Streptophyta</taxon>
        <taxon>Embryophyta</taxon>
        <taxon>Tracheophyta</taxon>
        <taxon>Spermatophyta</taxon>
        <taxon>Magnoliopsida</taxon>
        <taxon>eudicotyledons</taxon>
        <taxon>Gunneridae</taxon>
        <taxon>Pentapetalae</taxon>
        <taxon>asterids</taxon>
        <taxon>lamiids</taxon>
        <taxon>Solanales</taxon>
        <taxon>Solanaceae</taxon>
        <taxon>Solanoideae</taxon>
        <taxon>Solaneae</taxon>
        <taxon>Solanum</taxon>
    </lineage>
</organism>
<evidence type="ECO:0000256" key="9">
    <source>
        <dbReference type="ARBA" id="ARBA00022989"/>
    </source>
</evidence>
<evidence type="ECO:0000256" key="11">
    <source>
        <dbReference type="ARBA" id="ARBA00023180"/>
    </source>
</evidence>
<keyword evidence="3" id="KW-0808">Transferase</keyword>
<dbReference type="PANTHER" id="PTHR27009">
    <property type="entry name" value="RUST RESISTANCE KINASE LR10-RELATED"/>
    <property type="match status" value="1"/>
</dbReference>
<dbReference type="SMART" id="SM00220">
    <property type="entry name" value="S_TKc"/>
    <property type="match status" value="3"/>
</dbReference>
<feature type="binding site" evidence="12">
    <location>
        <position position="1563"/>
    </location>
    <ligand>
        <name>ATP</name>
        <dbReference type="ChEBI" id="CHEBI:30616"/>
    </ligand>
</feature>
<keyword evidence="7" id="KW-0418">Kinase</keyword>
<keyword evidence="10 13" id="KW-0472">Membrane</keyword>
<keyword evidence="4 13" id="KW-0812">Transmembrane</keyword>
<evidence type="ECO:0000256" key="6">
    <source>
        <dbReference type="ARBA" id="ARBA00022741"/>
    </source>
</evidence>
<evidence type="ECO:0000256" key="4">
    <source>
        <dbReference type="ARBA" id="ARBA00022692"/>
    </source>
</evidence>
<dbReference type="InterPro" id="IPR017441">
    <property type="entry name" value="Protein_kinase_ATP_BS"/>
</dbReference>
<dbReference type="FunFam" id="3.30.200.20:FF:000178">
    <property type="entry name" value="serine/threonine-protein kinase PBS1-like"/>
    <property type="match status" value="3"/>
</dbReference>
<dbReference type="InterPro" id="IPR011009">
    <property type="entry name" value="Kinase-like_dom_sf"/>
</dbReference>
<feature type="non-terminal residue" evidence="15">
    <location>
        <position position="1"/>
    </location>
</feature>
<name>A0AAF0TPS9_SOLVR</name>
<evidence type="ECO:0000256" key="5">
    <source>
        <dbReference type="ARBA" id="ARBA00022729"/>
    </source>
</evidence>
<comment type="subcellular location">
    <subcellularLocation>
        <location evidence="1">Membrane</location>
        <topology evidence="1">Single-pass type I membrane protein</topology>
    </subcellularLocation>
</comment>
<accession>A0AAF0TPS9</accession>
<evidence type="ECO:0000256" key="10">
    <source>
        <dbReference type="ARBA" id="ARBA00023136"/>
    </source>
</evidence>
<keyword evidence="6 12" id="KW-0547">Nucleotide-binding</keyword>
<sequence length="1889" mass="214309">QGQNTSHPNCTKEFQCGNLRNLSFPFYKSTELDCGLSKVYCEDTENPILELNGVKYQALLKADVFIRLKYTSLGELLKKNSCETFDKNFSIAISPSITYSLDPSLTLFKCNRSQKSRNEEFFNSSSYQSYNVCDGFILYYNISIHYYQVSEIPSSCSFIQLPLTSNSEAKSNGSGLFHLLTDEVILGWTVSDECNQCYYAGGRCQTDNTTNKFHCAYTFVLDAGNRKTKVIVTVAVFLGCCAGILILLLCFRKKTFWYKCLMFWESKTEDHRNIEAFLKNNGSYAPKRYTYSEVKEMTTRFKNKLGQGGFGNVYRGNLQNGKHVAVKVLNELKGSGEEFINEVASISRTSHVNIVSLVGFCFEGRKRALIYEFMPNGSLEKFIYEERSNGIRQLDWPILYQIALGIARGLEYLHRGCTTRILHFDIKPHNILLDEDFCPKISDFGLAKLCMKKESIVSMLGARGTIGYIAPEIVCRNLGGVSHKSDVYSYGMMVLEMVGGRKNVDVGVDRTSEIYFPHWLYRRIELDEELQLIGIMNEEEKECARKMVLASLWCIQTDPSSRPSMSKVVEMLEGNLDFLQIPPKPYLYSSSRTETEGRNDSTCPKSFSCGNLTDLSFPFSLSTQPDCGILPISGCDAKPYPRIQLLPGGDWYYALGNPYNYTVWLVDPKLQTTLRQHKCWAFNKKFSLPDSPYISFKILNNLNFFKCNITGSNTPNNTHKNDHFAGYKMYHGCKGFSIYYKLLGDDDEEVRAGNLPATCSLIRLPVRSLSDPGGLFNMLSASFIVEWKLSEDCYQCHYDGGQCQTDITNEFHCTYPYHPHAQDAIMTRSKWGLTLGAGLFTVGLLILLFFFREKILRYKCLRFWESNAEDHQNIEAFLKNYGSYAPKRYNYTDIIRITGRFRSKLGQGGFGNVYRGSLHNGSQVAVKVLNELKGSAEDFINEVASISRTSHVNIVSLVGFCFEGHKRALVYEFMPNGSLEKFIYEERSDSVRQLGWPILYEIALGIARGLEYLHRGCTTRILHFDIKPHNILLDDNFCPKISDFGLAKLCGKQESIVSMLGPRGTIGYIAPELVCRNLGGVSHKSDVYSYGMMVLEMVGGRKNFDVGVDRTSEIYFPHWLYQRIELDEELQLIGIMNEEEKECARKMVMVSLWCIQTDPSNRPSMSKVVEMLEGKLDSLQMPPKPYLYSPSRTEWEDLMTFTSFISFLLISYLVQTKGRNDSTCPKSFSCGNLTDLSFPFSLSTQPDCGIMFLSGCDAKPFPRLQLFPEGDWYYALGYPFNYTVELGDPKLHAELMQHKCQAFNKYFFLPNSPSISFEIVPMNFVNFFKCNSTSKSTPSITQKKNDHFAGYKMYNGCKGFSMYYKLLGDDDEDVRAGNLPANCSLIRLPIRSISDDVGLFNMLSPAFLVEYKLSEGCYQCHYGGGQCRTDIANKFHCTYPNNPQAQGHQENNPHAQDAITTRRKFGLTLGAGTGLLTVGLLILLFYFREKIMRYKCLRFSESNAEDNQKVEAFLKNYSSYAPNRYNYTDIKRITGHFRSKLGQGGFGNVYRGSLCNGSQVAVKVLNKLKGSGEDFINEVAGISRTSHVNIVSLVGFCFEGHKRALVYEFMPNGSLEKFIYEERSDSVRRLGWPILYKIALGIARGLEYLHRGCTTRILHFDIKPHNILLDEDFCPKISDFGLAKLCMKQESIVSMLGPRGTIGYIAPEIVCRNLGGVSHKSDVYSYGMMVLEMVGGRKNVDVGVDRTSEIYFPHWIYQRIELDEELQLIGIMNEEEKECARKMVMVSLWCIQTDPSNRPSMSKIVEMLEGKLDSLQMPPKPYLYSPSRTEQKLVLLQFVNYYPGFPLPSSCPLAANSAEKSNESGLFHLLADEVMLSWLESPFGTEGIS</sequence>
<keyword evidence="16" id="KW-1185">Reference proteome</keyword>
<feature type="domain" description="Protein kinase" evidence="14">
    <location>
        <begin position="1535"/>
        <end position="1823"/>
    </location>
</feature>
<dbReference type="InterPro" id="IPR001245">
    <property type="entry name" value="Ser-Thr/Tyr_kinase_cat_dom"/>
</dbReference>
<keyword evidence="8 12" id="KW-0067">ATP-binding</keyword>
<evidence type="ECO:0000256" key="7">
    <source>
        <dbReference type="ARBA" id="ARBA00022777"/>
    </source>
</evidence>
<evidence type="ECO:0000259" key="14">
    <source>
        <dbReference type="PROSITE" id="PS50011"/>
    </source>
</evidence>
<dbReference type="EMBL" id="CP133616">
    <property type="protein sequence ID" value="WMV28252.1"/>
    <property type="molecule type" value="Genomic_DNA"/>
</dbReference>
<feature type="transmembrane region" description="Helical" evidence="13">
    <location>
        <begin position="831"/>
        <end position="851"/>
    </location>
</feature>
<dbReference type="PROSITE" id="PS50011">
    <property type="entry name" value="PROTEIN_KINASE_DOM"/>
    <property type="match status" value="3"/>
</dbReference>